<dbReference type="Proteomes" id="UP000011777">
    <property type="component" value="Unassembled WGS sequence"/>
</dbReference>
<evidence type="ECO:0000313" key="1">
    <source>
        <dbReference type="EMBL" id="EMG45995.1"/>
    </source>
</evidence>
<sequence length="208" mass="24085">MASVLLSPCDSCLTLADKPQQYNPQYVLNYLNSRHPSLSQTDNRSEITITYNFTNKINVKLSSIVSLVNIYSQDTISINDLTVNHLFLYLFYHRFTLFHENIQIGNLNLVHLGKKYEFMSLYTIKSPTLVNDLKVDTYPTLLLNIRTGHGQSTNPFDVGRFITNQENFVDKSTGDVTYLDALMRRLKSINRHNKKRNKVKVFFKKIVL</sequence>
<dbReference type="AlphaFoldDB" id="M3JT30"/>
<proteinExistence type="predicted"/>
<reference evidence="1 2" key="1">
    <citation type="submission" date="2013-02" db="EMBL/GenBank/DDBJ databases">
        <title>Genome sequence of Candida maltosa Xu316, a potential industrial strain for xylitol and ethanol production.</title>
        <authorList>
            <person name="Yu J."/>
            <person name="Wang Q."/>
            <person name="Geng X."/>
            <person name="Bao W."/>
            <person name="He P."/>
            <person name="Cai J."/>
        </authorList>
    </citation>
    <scope>NUCLEOTIDE SEQUENCE [LARGE SCALE GENOMIC DNA]</scope>
    <source>
        <strain evidence="2">Xu316</strain>
    </source>
</reference>
<comment type="caution">
    <text evidence="1">The sequence shown here is derived from an EMBL/GenBank/DDBJ whole genome shotgun (WGS) entry which is preliminary data.</text>
</comment>
<accession>M3JT30</accession>
<dbReference type="OrthoDB" id="4022859at2759"/>
<gene>
    <name evidence="1" type="ORF">G210_3776</name>
</gene>
<keyword evidence="2" id="KW-1185">Reference proteome</keyword>
<protein>
    <submittedName>
        <fullName evidence="1">Uncharacterized protein</fullName>
    </submittedName>
</protein>
<name>M3JT30_CANMX</name>
<dbReference type="EMBL" id="AOGT01002211">
    <property type="protein sequence ID" value="EMG45995.1"/>
    <property type="molecule type" value="Genomic_DNA"/>
</dbReference>
<evidence type="ECO:0000313" key="2">
    <source>
        <dbReference type="Proteomes" id="UP000011777"/>
    </source>
</evidence>
<organism evidence="1 2">
    <name type="scientific">Candida maltosa (strain Xu316)</name>
    <name type="common">Yeast</name>
    <dbReference type="NCBI Taxonomy" id="1245528"/>
    <lineage>
        <taxon>Eukaryota</taxon>
        <taxon>Fungi</taxon>
        <taxon>Dikarya</taxon>
        <taxon>Ascomycota</taxon>
        <taxon>Saccharomycotina</taxon>
        <taxon>Pichiomycetes</taxon>
        <taxon>Debaryomycetaceae</taxon>
        <taxon>Candida/Lodderomyces clade</taxon>
        <taxon>Candida</taxon>
    </lineage>
</organism>
<dbReference type="eggNOG" id="ENOG502RQ9E">
    <property type="taxonomic scope" value="Eukaryota"/>
</dbReference>
<dbReference type="OMA" id="FFTHEEF"/>
<dbReference type="STRING" id="1245528.M3JT30"/>
<dbReference type="HOGENOM" id="CLU_1299535_0_0_1"/>